<feature type="region of interest" description="Disordered" evidence="1">
    <location>
        <begin position="82"/>
        <end position="125"/>
    </location>
</feature>
<dbReference type="EMBL" id="KZ454992">
    <property type="protein sequence ID" value="PKI83219.1"/>
    <property type="molecule type" value="Genomic_DNA"/>
</dbReference>
<proteinExistence type="predicted"/>
<feature type="transmembrane region" description="Helical" evidence="2">
    <location>
        <begin position="138"/>
        <end position="158"/>
    </location>
</feature>
<gene>
    <name evidence="4" type="ORF">MVES_002855</name>
</gene>
<reference evidence="4 5" key="1">
    <citation type="submission" date="2017-10" db="EMBL/GenBank/DDBJ databases">
        <title>A novel species of cold-tolerant Malassezia isolated from bats.</title>
        <authorList>
            <person name="Lorch J.M."/>
            <person name="Palmer J.M."/>
            <person name="Vanderwolf K.J."/>
            <person name="Schmidt K.Z."/>
            <person name="Verant M.L."/>
            <person name="Weller T.J."/>
            <person name="Blehert D.S."/>
        </authorList>
    </citation>
    <scope>NUCLEOTIDE SEQUENCE [LARGE SCALE GENOMIC DNA]</scope>
    <source>
        <strain evidence="4 5">NWHC:44797-103</strain>
    </source>
</reference>
<keyword evidence="2" id="KW-1133">Transmembrane helix</keyword>
<dbReference type="Proteomes" id="UP000232875">
    <property type="component" value="Unassembled WGS sequence"/>
</dbReference>
<keyword evidence="2" id="KW-0812">Transmembrane</keyword>
<evidence type="ECO:0000256" key="1">
    <source>
        <dbReference type="SAM" id="MobiDB-lite"/>
    </source>
</evidence>
<name>A0A2N1J9I2_9BASI</name>
<organism evidence="4 5">
    <name type="scientific">Malassezia vespertilionis</name>
    <dbReference type="NCBI Taxonomy" id="2020962"/>
    <lineage>
        <taxon>Eukaryota</taxon>
        <taxon>Fungi</taxon>
        <taxon>Dikarya</taxon>
        <taxon>Basidiomycota</taxon>
        <taxon>Ustilaginomycotina</taxon>
        <taxon>Malasseziomycetes</taxon>
        <taxon>Malasseziales</taxon>
        <taxon>Malasseziaceae</taxon>
        <taxon>Malassezia</taxon>
    </lineage>
</organism>
<dbReference type="AlphaFoldDB" id="A0A2N1J9I2"/>
<keyword evidence="3" id="KW-0732">Signal</keyword>
<evidence type="ECO:0000313" key="4">
    <source>
        <dbReference type="EMBL" id="PKI83219.1"/>
    </source>
</evidence>
<feature type="compositionally biased region" description="Polar residues" evidence="1">
    <location>
        <begin position="82"/>
        <end position="92"/>
    </location>
</feature>
<feature type="compositionally biased region" description="Polar residues" evidence="1">
    <location>
        <begin position="113"/>
        <end position="125"/>
    </location>
</feature>
<feature type="signal peptide" evidence="3">
    <location>
        <begin position="1"/>
        <end position="21"/>
    </location>
</feature>
<accession>A0A2N1J9I2</accession>
<dbReference type="OrthoDB" id="3363113at2759"/>
<keyword evidence="5" id="KW-1185">Reference proteome</keyword>
<evidence type="ECO:0000256" key="2">
    <source>
        <dbReference type="SAM" id="Phobius"/>
    </source>
</evidence>
<evidence type="ECO:0000313" key="5">
    <source>
        <dbReference type="Proteomes" id="UP000232875"/>
    </source>
</evidence>
<feature type="region of interest" description="Disordered" evidence="1">
    <location>
        <begin position="42"/>
        <end position="61"/>
    </location>
</feature>
<sequence>MWMRVFVSALVLLALSMPVHAQSQPIRSPTNEYFTPKQTFTPATTFETPQGGKQTQISGVGPSISSDPYTWSYTAAQSTLLPTDNPSLSSSLAKEGHGPGASDLNPAPDHLQNGATVKVNSPKPQNNALPTLPVSGTYVILVQALLASSLLVFGLVVVL</sequence>
<feature type="chain" id="PRO_5014664616" evidence="3">
    <location>
        <begin position="22"/>
        <end position="159"/>
    </location>
</feature>
<evidence type="ECO:0000256" key="3">
    <source>
        <dbReference type="SAM" id="SignalP"/>
    </source>
</evidence>
<protein>
    <submittedName>
        <fullName evidence="4">Uncharacterized protein</fullName>
    </submittedName>
</protein>
<keyword evidence="2" id="KW-0472">Membrane</keyword>